<comment type="subcellular location">
    <subcellularLocation>
        <location evidence="1">Cell membrane</location>
        <topology evidence="1">Multi-pass membrane protein</topology>
    </subcellularLocation>
</comment>
<dbReference type="PANTHER" id="PTHR23518:SF2">
    <property type="entry name" value="MAJOR FACILITATOR SUPERFAMILY TRANSPORTER"/>
    <property type="match status" value="1"/>
</dbReference>
<feature type="transmembrane region" description="Helical" evidence="6">
    <location>
        <begin position="159"/>
        <end position="179"/>
    </location>
</feature>
<feature type="transmembrane region" description="Helical" evidence="6">
    <location>
        <begin position="240"/>
        <end position="259"/>
    </location>
</feature>
<feature type="domain" description="Major facilitator superfamily (MFS) profile" evidence="7">
    <location>
        <begin position="1"/>
        <end position="380"/>
    </location>
</feature>
<evidence type="ECO:0000313" key="8">
    <source>
        <dbReference type="EMBL" id="GAA2846968.1"/>
    </source>
</evidence>
<gene>
    <name evidence="8" type="ORF">GCM10010517_03790</name>
</gene>
<feature type="compositionally biased region" description="Low complexity" evidence="5">
    <location>
        <begin position="387"/>
        <end position="403"/>
    </location>
</feature>
<dbReference type="InterPro" id="IPR011701">
    <property type="entry name" value="MFS"/>
</dbReference>
<feature type="transmembrane region" description="Helical" evidence="6">
    <location>
        <begin position="358"/>
        <end position="376"/>
    </location>
</feature>
<name>A0ABN3VPF2_9ACTN</name>
<feature type="transmembrane region" description="Helical" evidence="6">
    <location>
        <begin position="209"/>
        <end position="228"/>
    </location>
</feature>
<dbReference type="CDD" id="cd17370">
    <property type="entry name" value="MFS_MJ1317_like"/>
    <property type="match status" value="1"/>
</dbReference>
<evidence type="ECO:0000256" key="3">
    <source>
        <dbReference type="ARBA" id="ARBA00022989"/>
    </source>
</evidence>
<sequence length="415" mass="41963">MLALGAVSLVTDVSSEMVTAVLPLYVTLSLGLSMLQFGALDGLSFGMTALVRLAGGQLADRWQRRKLVAGAGYGLSALCKLGLLAAGGSPAALGGVVAADRAGKGLRTAPRDALISLSTPPDRLGHAFGVHRAMDTCGALLGPLVAFAVLAGTGGAYDAVFVVSFCVALLGVLLLVMYVRDRRDPLPPGPPASVRAVSGLLRDAPFRRLCVAAAAFGLVTVSDAFVYLLLQKGGRIDPAYFPLLPLGTAAVYLLLAVPVGRLADRLGRIQVFLAGHLALVAAYLVLLGPGWLPVVLALHGAFYAAADGVLMAVAGPMLPEHLRTSGLALLQTGQATARMLSSILFGAVWTVWGGAQGLVVMAVGLTACVLAAWSAVRAGALRPGAAPGDLPAGPGAAPAGAPGPVSPGPGERSEP</sequence>
<feature type="transmembrane region" description="Helical" evidence="6">
    <location>
        <begin position="271"/>
        <end position="288"/>
    </location>
</feature>
<evidence type="ECO:0000256" key="6">
    <source>
        <dbReference type="SAM" id="Phobius"/>
    </source>
</evidence>
<dbReference type="SUPFAM" id="SSF103473">
    <property type="entry name" value="MFS general substrate transporter"/>
    <property type="match status" value="1"/>
</dbReference>
<comment type="caution">
    <text evidence="8">The sequence shown here is derived from an EMBL/GenBank/DDBJ whole genome shotgun (WGS) entry which is preliminary data.</text>
</comment>
<dbReference type="Gene3D" id="1.20.1250.20">
    <property type="entry name" value="MFS general substrate transporter like domains"/>
    <property type="match status" value="1"/>
</dbReference>
<evidence type="ECO:0000256" key="2">
    <source>
        <dbReference type="ARBA" id="ARBA00022692"/>
    </source>
</evidence>
<dbReference type="EMBL" id="BAAAVI010000002">
    <property type="protein sequence ID" value="GAA2846968.1"/>
    <property type="molecule type" value="Genomic_DNA"/>
</dbReference>
<reference evidence="8 9" key="1">
    <citation type="journal article" date="2019" name="Int. J. Syst. Evol. Microbiol.">
        <title>The Global Catalogue of Microorganisms (GCM) 10K type strain sequencing project: providing services to taxonomists for standard genome sequencing and annotation.</title>
        <authorList>
            <consortium name="The Broad Institute Genomics Platform"/>
            <consortium name="The Broad Institute Genome Sequencing Center for Infectious Disease"/>
            <person name="Wu L."/>
            <person name="Ma J."/>
        </authorList>
    </citation>
    <scope>NUCLEOTIDE SEQUENCE [LARGE SCALE GENOMIC DNA]</scope>
    <source>
        <strain evidence="8 9">JCM 6242</strain>
    </source>
</reference>
<dbReference type="InterPro" id="IPR036259">
    <property type="entry name" value="MFS_trans_sf"/>
</dbReference>
<evidence type="ECO:0000256" key="4">
    <source>
        <dbReference type="ARBA" id="ARBA00023136"/>
    </source>
</evidence>
<evidence type="ECO:0000259" key="7">
    <source>
        <dbReference type="PROSITE" id="PS50850"/>
    </source>
</evidence>
<feature type="transmembrane region" description="Helical" evidence="6">
    <location>
        <begin position="31"/>
        <end position="55"/>
    </location>
</feature>
<evidence type="ECO:0000313" key="9">
    <source>
        <dbReference type="Proteomes" id="UP001500831"/>
    </source>
</evidence>
<keyword evidence="3 6" id="KW-1133">Transmembrane helix</keyword>
<keyword evidence="9" id="KW-1185">Reference proteome</keyword>
<proteinExistence type="predicted"/>
<organism evidence="8 9">
    <name type="scientific">Streptosporangium fragile</name>
    <dbReference type="NCBI Taxonomy" id="46186"/>
    <lineage>
        <taxon>Bacteria</taxon>
        <taxon>Bacillati</taxon>
        <taxon>Actinomycetota</taxon>
        <taxon>Actinomycetes</taxon>
        <taxon>Streptosporangiales</taxon>
        <taxon>Streptosporangiaceae</taxon>
        <taxon>Streptosporangium</taxon>
    </lineage>
</organism>
<dbReference type="InterPro" id="IPR020846">
    <property type="entry name" value="MFS_dom"/>
</dbReference>
<feature type="region of interest" description="Disordered" evidence="5">
    <location>
        <begin position="387"/>
        <end position="415"/>
    </location>
</feature>
<dbReference type="Proteomes" id="UP001500831">
    <property type="component" value="Unassembled WGS sequence"/>
</dbReference>
<dbReference type="Pfam" id="PF07690">
    <property type="entry name" value="MFS_1"/>
    <property type="match status" value="2"/>
</dbReference>
<accession>A0ABN3VPF2</accession>
<protein>
    <submittedName>
        <fullName evidence="8">MFS transporter</fullName>
    </submittedName>
</protein>
<keyword evidence="2 6" id="KW-0812">Transmembrane</keyword>
<dbReference type="PANTHER" id="PTHR23518">
    <property type="entry name" value="C-METHYLTRANSFERASE"/>
    <property type="match status" value="1"/>
</dbReference>
<keyword evidence="4 6" id="KW-0472">Membrane</keyword>
<evidence type="ECO:0000256" key="5">
    <source>
        <dbReference type="SAM" id="MobiDB-lite"/>
    </source>
</evidence>
<dbReference type="PROSITE" id="PS50850">
    <property type="entry name" value="MFS"/>
    <property type="match status" value="1"/>
</dbReference>
<evidence type="ECO:0000256" key="1">
    <source>
        <dbReference type="ARBA" id="ARBA00004651"/>
    </source>
</evidence>